<feature type="transmembrane region" description="Helical" evidence="1">
    <location>
        <begin position="129"/>
        <end position="152"/>
    </location>
</feature>
<organism evidence="2 3">
    <name type="scientific">Exiguobacterium profundum</name>
    <dbReference type="NCBI Taxonomy" id="307643"/>
    <lineage>
        <taxon>Bacteria</taxon>
        <taxon>Bacillati</taxon>
        <taxon>Bacillota</taxon>
        <taxon>Bacilli</taxon>
        <taxon>Bacillales</taxon>
        <taxon>Bacillales Family XII. Incertae Sedis</taxon>
        <taxon>Exiguobacterium</taxon>
    </lineage>
</organism>
<evidence type="ECO:0000256" key="1">
    <source>
        <dbReference type="SAM" id="Phobius"/>
    </source>
</evidence>
<keyword evidence="3" id="KW-1185">Reference proteome</keyword>
<feature type="transmembrane region" description="Helical" evidence="1">
    <location>
        <begin position="324"/>
        <end position="347"/>
    </location>
</feature>
<sequence length="348" mass="40228">MTIYLVNMALLVGWALLLMRHDIPSRRGWFVSFATIQWIVLSGLRDISVGDDTAQYKALFLQSQALPLHAFTDRFFQILFTESEDPGYYLFQRLLQYVITDYQVYLVIVAMIFMIPLGYFIYKYSSEALISFLLFSVLFYEFFAVTGLRQTIATALVVLVGYHFVRARKLGWFLLIVFVAMTIHKSALIFLPFYFLANKQLTKAYVMTMFGVIVGLFVFRNPFFDLLVQVSGYDTYSTMDGAGAVNFSLMLLSVLFVALWRKDQILANNPSAIHFFNALLLAACLLPLTFLNPSMMRLVQYFSLFLLLMIPEIVGTFERRERLVVYYSAVMLLGLLFIREAPVYSFFW</sequence>
<dbReference type="EMBL" id="CP109617">
    <property type="protein sequence ID" value="WED55798.1"/>
    <property type="molecule type" value="Genomic_DNA"/>
</dbReference>
<protein>
    <submittedName>
        <fullName evidence="2">EpsG family protein</fullName>
    </submittedName>
</protein>
<dbReference type="RefSeq" id="WP_275060302.1">
    <property type="nucleotide sequence ID" value="NZ_CP109617.1"/>
</dbReference>
<reference evidence="2 3" key="1">
    <citation type="submission" date="2022-10" db="EMBL/GenBank/DDBJ databases">
        <title>Complete genome sequence of Exiguobacterium profundum TSS-3 isolated from an extremely saline-alkaline spring located in Ixtapa, Chiapas-Mexico.</title>
        <authorList>
            <person name="Rincon-Rosales R."/>
            <person name="Rogel M.A."/>
            <person name="Rincon-Molina C.I."/>
            <person name="Guerrero G."/>
            <person name="Manzano-Gomez L.A."/>
            <person name="Lopez-Lopez A."/>
            <person name="Rincon Molina F.A."/>
            <person name="Martinez-Romero E."/>
        </authorList>
    </citation>
    <scope>NUCLEOTIDE SEQUENCE [LARGE SCALE GENOMIC DNA]</scope>
    <source>
        <strain evidence="2 3">TSS-3</strain>
    </source>
</reference>
<feature type="transmembrane region" description="Helical" evidence="1">
    <location>
        <begin position="102"/>
        <end position="122"/>
    </location>
</feature>
<keyword evidence="1" id="KW-1133">Transmembrane helix</keyword>
<keyword evidence="1" id="KW-0812">Transmembrane</keyword>
<feature type="transmembrane region" description="Helical" evidence="1">
    <location>
        <begin position="172"/>
        <end position="197"/>
    </location>
</feature>
<name>A0ABY8B3Y7_9BACL</name>
<keyword evidence="1" id="KW-0472">Membrane</keyword>
<feature type="transmembrane region" description="Helical" evidence="1">
    <location>
        <begin position="298"/>
        <end position="317"/>
    </location>
</feature>
<dbReference type="Proteomes" id="UP001219957">
    <property type="component" value="Chromosome"/>
</dbReference>
<evidence type="ECO:0000313" key="3">
    <source>
        <dbReference type="Proteomes" id="UP001219957"/>
    </source>
</evidence>
<dbReference type="Pfam" id="PF14897">
    <property type="entry name" value="EpsG"/>
    <property type="match status" value="1"/>
</dbReference>
<dbReference type="InterPro" id="IPR049458">
    <property type="entry name" value="EpsG-like"/>
</dbReference>
<feature type="transmembrane region" description="Helical" evidence="1">
    <location>
        <begin position="243"/>
        <end position="260"/>
    </location>
</feature>
<feature type="transmembrane region" description="Helical" evidence="1">
    <location>
        <begin position="204"/>
        <end position="223"/>
    </location>
</feature>
<evidence type="ECO:0000313" key="2">
    <source>
        <dbReference type="EMBL" id="WED55798.1"/>
    </source>
</evidence>
<feature type="transmembrane region" description="Helical" evidence="1">
    <location>
        <begin position="272"/>
        <end position="292"/>
    </location>
</feature>
<accession>A0ABY8B3Y7</accession>
<proteinExistence type="predicted"/>
<gene>
    <name evidence="2" type="ORF">OE059_02765</name>
</gene>